<dbReference type="AlphaFoldDB" id="A0A5R8WRF4"/>
<protein>
    <submittedName>
        <fullName evidence="2">Phosphoribosylaminoimidazolesuccinocarboxamide synthase</fullName>
    </submittedName>
</protein>
<dbReference type="OrthoDB" id="663679at2"/>
<keyword evidence="3" id="KW-1185">Reference proteome</keyword>
<evidence type="ECO:0000313" key="2">
    <source>
        <dbReference type="EMBL" id="TLM93327.1"/>
    </source>
</evidence>
<reference evidence="2 3" key="1">
    <citation type="submission" date="2019-05" db="EMBL/GenBank/DDBJ databases">
        <title>Hymenobacter edaphi sp. nov., isolated from abandoned arsenic-contaminated farmland soil.</title>
        <authorList>
            <person name="Nie L."/>
        </authorList>
    </citation>
    <scope>NUCLEOTIDE SEQUENCE [LARGE SCALE GENOMIC DNA]</scope>
    <source>
        <strain evidence="2 3">1-3-3-8</strain>
    </source>
</reference>
<dbReference type="EMBL" id="VAJM01000004">
    <property type="protein sequence ID" value="TLM93327.1"/>
    <property type="molecule type" value="Genomic_DNA"/>
</dbReference>
<accession>A0A5R8WRF4</accession>
<organism evidence="2 3">
    <name type="scientific">Hymenobacter jeollabukensis</name>
    <dbReference type="NCBI Taxonomy" id="2025313"/>
    <lineage>
        <taxon>Bacteria</taxon>
        <taxon>Pseudomonadati</taxon>
        <taxon>Bacteroidota</taxon>
        <taxon>Cytophagia</taxon>
        <taxon>Cytophagales</taxon>
        <taxon>Hymenobacteraceae</taxon>
        <taxon>Hymenobacter</taxon>
    </lineage>
</organism>
<keyword evidence="1" id="KW-0472">Membrane</keyword>
<name>A0A5R8WRF4_9BACT</name>
<gene>
    <name evidence="2" type="ORF">FDY95_11960</name>
</gene>
<keyword evidence="1" id="KW-0812">Transmembrane</keyword>
<feature type="transmembrane region" description="Helical" evidence="1">
    <location>
        <begin position="41"/>
        <end position="60"/>
    </location>
</feature>
<feature type="transmembrane region" description="Helical" evidence="1">
    <location>
        <begin position="66"/>
        <end position="86"/>
    </location>
</feature>
<comment type="caution">
    <text evidence="2">The sequence shown here is derived from an EMBL/GenBank/DDBJ whole genome shotgun (WGS) entry which is preliminary data.</text>
</comment>
<sequence length="162" mass="17764">MEDNSVFKTKTGYCHVLPDNIVLTREGAIGQAAEAVAGNNIARPLALYGLFTAGLAYLAYDYYLQANYGLTGFFSLLVVLLAYGILRSLNNSAQPVLDRKHIQRVSFRPGLPGLTRAHFEVTFLDARGKQKKRLIMLPGSLSDGKAETEKAVSIMRAEKLLS</sequence>
<keyword evidence="1" id="KW-1133">Transmembrane helix</keyword>
<dbReference type="RefSeq" id="WP_138077993.1">
    <property type="nucleotide sequence ID" value="NZ_VAJM01000004.1"/>
</dbReference>
<evidence type="ECO:0000256" key="1">
    <source>
        <dbReference type="SAM" id="Phobius"/>
    </source>
</evidence>
<dbReference type="Proteomes" id="UP000305517">
    <property type="component" value="Unassembled WGS sequence"/>
</dbReference>
<evidence type="ECO:0000313" key="3">
    <source>
        <dbReference type="Proteomes" id="UP000305517"/>
    </source>
</evidence>
<proteinExistence type="predicted"/>